<gene>
    <name evidence="2" type="primary">106086273</name>
</gene>
<dbReference type="EnsemblMetazoa" id="SCAU014829-RA">
    <property type="protein sequence ID" value="SCAU014829-PA"/>
    <property type="gene ID" value="SCAU014829"/>
</dbReference>
<feature type="compositionally biased region" description="Basic and acidic residues" evidence="1">
    <location>
        <begin position="165"/>
        <end position="195"/>
    </location>
</feature>
<feature type="compositionally biased region" description="Polar residues" evidence="1">
    <location>
        <begin position="21"/>
        <end position="30"/>
    </location>
</feature>
<dbReference type="VEuPathDB" id="VectorBase:SCAU014829"/>
<feature type="region of interest" description="Disordered" evidence="1">
    <location>
        <begin position="1"/>
        <end position="48"/>
    </location>
</feature>
<evidence type="ECO:0000313" key="2">
    <source>
        <dbReference type="EnsemblMetazoa" id="SCAU014829-PA"/>
    </source>
</evidence>
<keyword evidence="3" id="KW-1185">Reference proteome</keyword>
<evidence type="ECO:0000256" key="1">
    <source>
        <dbReference type="SAM" id="MobiDB-lite"/>
    </source>
</evidence>
<dbReference type="AlphaFoldDB" id="A0A1I8Q8G6"/>
<feature type="compositionally biased region" description="Low complexity" evidence="1">
    <location>
        <begin position="88"/>
        <end position="102"/>
    </location>
</feature>
<feature type="compositionally biased region" description="Basic and acidic residues" evidence="1">
    <location>
        <begin position="32"/>
        <end position="48"/>
    </location>
</feature>
<name>A0A1I8Q8G6_STOCA</name>
<sequence>MRAHFATDVPASPDADGNDLVDSSQAQTAPSHDADEGKRHSDTQEKLKSRIVEFKSDSSKMAVVGEFIDEVLEKAEEEANKQQNTDGNKTLQQNKNKSQKQNFAIPDFKNGKVVNKARGFVVRLFESICNCANNAAAAPVSRFKFRSGKRASTSTDVTETNGKADINKKEEKTKKSVSVKEKKSEKIKFEDEKMNAEQQPQEAIELQ</sequence>
<protein>
    <submittedName>
        <fullName evidence="2">Uncharacterized protein</fullName>
    </submittedName>
</protein>
<feature type="compositionally biased region" description="Polar residues" evidence="1">
    <location>
        <begin position="150"/>
        <end position="161"/>
    </location>
</feature>
<feature type="region of interest" description="Disordered" evidence="1">
    <location>
        <begin position="75"/>
        <end position="107"/>
    </location>
</feature>
<reference evidence="2" key="1">
    <citation type="submission" date="2020-05" db="UniProtKB">
        <authorList>
            <consortium name="EnsemblMetazoa"/>
        </authorList>
    </citation>
    <scope>IDENTIFICATION</scope>
    <source>
        <strain evidence="2">USDA</strain>
    </source>
</reference>
<accession>A0A1I8Q8G6</accession>
<dbReference type="Proteomes" id="UP000095300">
    <property type="component" value="Unassembled WGS sequence"/>
</dbReference>
<organism evidence="2 3">
    <name type="scientific">Stomoxys calcitrans</name>
    <name type="common">Stable fly</name>
    <name type="synonym">Conops calcitrans</name>
    <dbReference type="NCBI Taxonomy" id="35570"/>
    <lineage>
        <taxon>Eukaryota</taxon>
        <taxon>Metazoa</taxon>
        <taxon>Ecdysozoa</taxon>
        <taxon>Arthropoda</taxon>
        <taxon>Hexapoda</taxon>
        <taxon>Insecta</taxon>
        <taxon>Pterygota</taxon>
        <taxon>Neoptera</taxon>
        <taxon>Endopterygota</taxon>
        <taxon>Diptera</taxon>
        <taxon>Brachycera</taxon>
        <taxon>Muscomorpha</taxon>
        <taxon>Muscoidea</taxon>
        <taxon>Muscidae</taxon>
        <taxon>Stomoxys</taxon>
    </lineage>
</organism>
<feature type="region of interest" description="Disordered" evidence="1">
    <location>
        <begin position="146"/>
        <end position="207"/>
    </location>
</feature>
<proteinExistence type="predicted"/>
<dbReference type="OrthoDB" id="7784285at2759"/>
<evidence type="ECO:0000313" key="3">
    <source>
        <dbReference type="Proteomes" id="UP000095300"/>
    </source>
</evidence>